<keyword evidence="2" id="KW-1133">Transmembrane helix</keyword>
<dbReference type="InterPro" id="IPR051533">
    <property type="entry name" value="WaaL-like"/>
</dbReference>
<evidence type="ECO:0000256" key="2">
    <source>
        <dbReference type="SAM" id="Phobius"/>
    </source>
</evidence>
<reference evidence="3" key="1">
    <citation type="submission" date="2020-05" db="EMBL/GenBank/DDBJ databases">
        <authorList>
            <person name="Chiriac C."/>
            <person name="Salcher M."/>
            <person name="Ghai R."/>
            <person name="Kavagutti S V."/>
        </authorList>
    </citation>
    <scope>NUCLEOTIDE SEQUENCE</scope>
</reference>
<feature type="compositionally biased region" description="Basic residues" evidence="1">
    <location>
        <begin position="424"/>
        <end position="435"/>
    </location>
</feature>
<keyword evidence="2" id="KW-0472">Membrane</keyword>
<protein>
    <submittedName>
        <fullName evidence="3">Unannotated protein</fullName>
    </submittedName>
</protein>
<dbReference type="PANTHER" id="PTHR37422">
    <property type="entry name" value="TEICHURONIC ACID BIOSYNTHESIS PROTEIN TUAE"/>
    <property type="match status" value="1"/>
</dbReference>
<feature type="transmembrane region" description="Helical" evidence="2">
    <location>
        <begin position="108"/>
        <end position="125"/>
    </location>
</feature>
<dbReference type="EMBL" id="CAFBMW010000044">
    <property type="protein sequence ID" value="CAB4963862.1"/>
    <property type="molecule type" value="Genomic_DNA"/>
</dbReference>
<feature type="transmembrane region" description="Helical" evidence="2">
    <location>
        <begin position="32"/>
        <end position="55"/>
    </location>
</feature>
<sequence length="445" mass="47481">MSPSRDALGALARLVAWHDARPRATVRGPRGWVWACVVAAIFFWMSNPLVFVPGFHLSLEKAVDLVLVACLVTLPWLRVPRVPWPWLVFHSLAYASLLWTIDPHLTGYTNLLYLKITLVALLIAANCEAEVVGWGLGLGGVVVVALSIHAYREEMWGASYAALEGVIFTGVGTNQNILAYTVVVALAGTLAVARRRPLPAQLLWVLVLAVNLYGLYLARSSTGYLAALSVVVVLGALSAWPRVRSRGRRQVGLWSAGVGGFLLVAALGVITLLGDQLSTFSGRAPFWVATLEASADNSPVIGSGWGAVWQHPWSLVPPNAVADDIYARAGFQLSHGHNFFLDLVPELGVLGVVAALLILARCLRDARASGVTPEGANPVGGRLVVLGLAALLVAGITEPMFTVPLGWWTLAVLGGIRANRVRARRAAHPQGRHRSFAGSAPTSPS</sequence>
<feature type="transmembrane region" description="Helical" evidence="2">
    <location>
        <begin position="131"/>
        <end position="148"/>
    </location>
</feature>
<gene>
    <name evidence="3" type="ORF">UFOPK3662_03483</name>
</gene>
<organism evidence="3">
    <name type="scientific">freshwater metagenome</name>
    <dbReference type="NCBI Taxonomy" id="449393"/>
    <lineage>
        <taxon>unclassified sequences</taxon>
        <taxon>metagenomes</taxon>
        <taxon>ecological metagenomes</taxon>
    </lineage>
</organism>
<name>A0A6J7LA92_9ZZZZ</name>
<feature type="region of interest" description="Disordered" evidence="1">
    <location>
        <begin position="424"/>
        <end position="445"/>
    </location>
</feature>
<evidence type="ECO:0000313" key="3">
    <source>
        <dbReference type="EMBL" id="CAB4963862.1"/>
    </source>
</evidence>
<feature type="transmembrane region" description="Helical" evidence="2">
    <location>
        <begin position="343"/>
        <end position="363"/>
    </location>
</feature>
<keyword evidence="2" id="KW-0812">Transmembrane</keyword>
<feature type="transmembrane region" description="Helical" evidence="2">
    <location>
        <begin position="200"/>
        <end position="218"/>
    </location>
</feature>
<proteinExistence type="predicted"/>
<dbReference type="PANTHER" id="PTHR37422:SF13">
    <property type="entry name" value="LIPOPOLYSACCHARIDE BIOSYNTHESIS PROTEIN PA4999-RELATED"/>
    <property type="match status" value="1"/>
</dbReference>
<feature type="transmembrane region" description="Helical" evidence="2">
    <location>
        <begin position="253"/>
        <end position="273"/>
    </location>
</feature>
<accession>A0A6J7LA92</accession>
<dbReference type="AlphaFoldDB" id="A0A6J7LA92"/>
<feature type="transmembrane region" description="Helical" evidence="2">
    <location>
        <begin position="375"/>
        <end position="394"/>
    </location>
</feature>
<feature type="transmembrane region" description="Helical" evidence="2">
    <location>
        <begin position="224"/>
        <end position="241"/>
    </location>
</feature>
<evidence type="ECO:0000256" key="1">
    <source>
        <dbReference type="SAM" id="MobiDB-lite"/>
    </source>
</evidence>